<evidence type="ECO:0000313" key="3">
    <source>
        <dbReference type="EMBL" id="QIB66495.1"/>
    </source>
</evidence>
<accession>A0A6C0U7Q9</accession>
<dbReference type="RefSeq" id="WP_163495929.1">
    <property type="nucleotide sequence ID" value="NZ_CP048711.1"/>
</dbReference>
<dbReference type="CDD" id="cd00299">
    <property type="entry name" value="GST_C_family"/>
    <property type="match status" value="1"/>
</dbReference>
<dbReference type="SFLD" id="SFLDG00358">
    <property type="entry name" value="Main_(cytGST)"/>
    <property type="match status" value="1"/>
</dbReference>
<dbReference type="Pfam" id="PF13410">
    <property type="entry name" value="GST_C_2"/>
    <property type="match status" value="1"/>
</dbReference>
<dbReference type="PROSITE" id="PS50405">
    <property type="entry name" value="GST_CTER"/>
    <property type="match status" value="1"/>
</dbReference>
<gene>
    <name evidence="3" type="ORF">G3T16_14905</name>
</gene>
<dbReference type="Pfam" id="PF13417">
    <property type="entry name" value="GST_N_3"/>
    <property type="match status" value="1"/>
</dbReference>
<proteinExistence type="predicted"/>
<feature type="domain" description="GST C-terminal" evidence="2">
    <location>
        <begin position="85"/>
        <end position="209"/>
    </location>
</feature>
<dbReference type="PANTHER" id="PTHR44051:SF8">
    <property type="entry name" value="GLUTATHIONE S-TRANSFERASE GSTA"/>
    <property type="match status" value="1"/>
</dbReference>
<protein>
    <submittedName>
        <fullName evidence="3">Glutathione S-transferase family protein</fullName>
    </submittedName>
</protein>
<feature type="domain" description="GST N-terminal" evidence="1">
    <location>
        <begin position="1"/>
        <end position="80"/>
    </location>
</feature>
<dbReference type="AlphaFoldDB" id="A0A6C0U7Q9"/>
<dbReference type="SUPFAM" id="SSF47616">
    <property type="entry name" value="GST C-terminal domain-like"/>
    <property type="match status" value="1"/>
</dbReference>
<dbReference type="InterPro" id="IPR010987">
    <property type="entry name" value="Glutathione-S-Trfase_C-like"/>
</dbReference>
<evidence type="ECO:0000313" key="4">
    <source>
        <dbReference type="Proteomes" id="UP000477680"/>
    </source>
</evidence>
<dbReference type="InterPro" id="IPR040079">
    <property type="entry name" value="Glutathione_S-Trfase"/>
</dbReference>
<evidence type="ECO:0000259" key="1">
    <source>
        <dbReference type="PROSITE" id="PS50404"/>
    </source>
</evidence>
<reference evidence="3 4" key="1">
    <citation type="submission" date="2020-02" db="EMBL/GenBank/DDBJ databases">
        <title>Genome sequencing for Kineobactrum sp. M2.</title>
        <authorList>
            <person name="Park S.-J."/>
        </authorList>
    </citation>
    <scope>NUCLEOTIDE SEQUENCE [LARGE SCALE GENOMIC DNA]</scope>
    <source>
        <strain evidence="3 4">M2</strain>
    </source>
</reference>
<organism evidence="3 4">
    <name type="scientific">Kineobactrum salinum</name>
    <dbReference type="NCBI Taxonomy" id="2708301"/>
    <lineage>
        <taxon>Bacteria</taxon>
        <taxon>Pseudomonadati</taxon>
        <taxon>Pseudomonadota</taxon>
        <taxon>Gammaproteobacteria</taxon>
        <taxon>Cellvibrionales</taxon>
        <taxon>Halieaceae</taxon>
        <taxon>Kineobactrum</taxon>
    </lineage>
</organism>
<keyword evidence="3" id="KW-0808">Transferase</keyword>
<dbReference type="SUPFAM" id="SSF52833">
    <property type="entry name" value="Thioredoxin-like"/>
    <property type="match status" value="1"/>
</dbReference>
<dbReference type="EMBL" id="CP048711">
    <property type="protein sequence ID" value="QIB66495.1"/>
    <property type="molecule type" value="Genomic_DNA"/>
</dbReference>
<dbReference type="Proteomes" id="UP000477680">
    <property type="component" value="Chromosome"/>
</dbReference>
<sequence>MPELYGHPFSSYTWKALIPCYENRIELDFRMVDPDHPENLERLQALSPMGKFPLLVDGDTVLYEATIIIEYLQQAYPGPVVFIPDQRSAALEVRMLDRFFDNYVMGNMQHVVDDCLRGPADRCPAIVEGAKSRLERAYAWLDQRMRTQEFACGEHFTLADCAAAPALFYADWVHEISGAFPHLRRYRATLLGRASVTRCVEDARPYRPLFPGGAPDRD</sequence>
<dbReference type="PROSITE" id="PS50404">
    <property type="entry name" value="GST_NTER"/>
    <property type="match status" value="1"/>
</dbReference>
<dbReference type="InterPro" id="IPR036282">
    <property type="entry name" value="Glutathione-S-Trfase_C_sf"/>
</dbReference>
<dbReference type="InterPro" id="IPR004045">
    <property type="entry name" value="Glutathione_S-Trfase_N"/>
</dbReference>
<dbReference type="Gene3D" id="1.20.1050.10">
    <property type="match status" value="1"/>
</dbReference>
<dbReference type="Gene3D" id="3.40.30.10">
    <property type="entry name" value="Glutaredoxin"/>
    <property type="match status" value="1"/>
</dbReference>
<name>A0A6C0U7Q9_9GAMM</name>
<dbReference type="KEGG" id="kim:G3T16_14905"/>
<dbReference type="PANTHER" id="PTHR44051">
    <property type="entry name" value="GLUTATHIONE S-TRANSFERASE-RELATED"/>
    <property type="match status" value="1"/>
</dbReference>
<dbReference type="InterPro" id="IPR036249">
    <property type="entry name" value="Thioredoxin-like_sf"/>
</dbReference>
<evidence type="ECO:0000259" key="2">
    <source>
        <dbReference type="PROSITE" id="PS50405"/>
    </source>
</evidence>
<dbReference type="CDD" id="cd00570">
    <property type="entry name" value="GST_N_family"/>
    <property type="match status" value="1"/>
</dbReference>
<dbReference type="SFLD" id="SFLDS00019">
    <property type="entry name" value="Glutathione_Transferase_(cytos"/>
    <property type="match status" value="1"/>
</dbReference>
<keyword evidence="4" id="KW-1185">Reference proteome</keyword>
<dbReference type="GO" id="GO:0016740">
    <property type="term" value="F:transferase activity"/>
    <property type="evidence" value="ECO:0007669"/>
    <property type="project" value="UniProtKB-KW"/>
</dbReference>